<accession>A0ABM0IBR8</accession>
<dbReference type="PANTHER" id="PTHR11905:SF232">
    <property type="entry name" value="DISINTEGRIN AND METALLOPROTEINASE DOMAIN-CONTAINING PROTEIN 20"/>
    <property type="match status" value="1"/>
</dbReference>
<evidence type="ECO:0000256" key="2">
    <source>
        <dbReference type="ARBA" id="ARBA00022692"/>
    </source>
</evidence>
<keyword evidence="3 10" id="KW-1133">Transmembrane helix</keyword>
<protein>
    <submittedName>
        <fullName evidence="16">Disintegrin and metalloproteinase domain-containing protein 21</fullName>
    </submittedName>
</protein>
<dbReference type="PROSITE" id="PS50026">
    <property type="entry name" value="EGF_3"/>
    <property type="match status" value="1"/>
</dbReference>
<proteinExistence type="predicted"/>
<comment type="subcellular location">
    <subcellularLocation>
        <location evidence="1">Membrane</location>
        <topology evidence="1">Single-pass membrane protein</topology>
    </subcellularLocation>
</comment>
<dbReference type="InterPro" id="IPR000742">
    <property type="entry name" value="EGF"/>
</dbReference>
<keyword evidence="2 10" id="KW-0812">Transmembrane</keyword>
<dbReference type="PANTHER" id="PTHR11905">
    <property type="entry name" value="ADAM A DISINTEGRIN AND METALLOPROTEASE DOMAIN"/>
    <property type="match status" value="1"/>
</dbReference>
<evidence type="ECO:0000256" key="3">
    <source>
        <dbReference type="ARBA" id="ARBA00022989"/>
    </source>
</evidence>
<evidence type="ECO:0000256" key="9">
    <source>
        <dbReference type="SAM" id="MobiDB-lite"/>
    </source>
</evidence>
<dbReference type="InterPro" id="IPR001590">
    <property type="entry name" value="Peptidase_M12B"/>
</dbReference>
<feature type="disulfide bond" evidence="7">
    <location>
        <begin position="652"/>
        <end position="661"/>
    </location>
</feature>
<feature type="signal peptide" evidence="11">
    <location>
        <begin position="1"/>
        <end position="26"/>
    </location>
</feature>
<dbReference type="SMART" id="SM00050">
    <property type="entry name" value="DISIN"/>
    <property type="match status" value="1"/>
</dbReference>
<feature type="region of interest" description="Disordered" evidence="9">
    <location>
        <begin position="727"/>
        <end position="778"/>
    </location>
</feature>
<evidence type="ECO:0000256" key="10">
    <source>
        <dbReference type="SAM" id="Phobius"/>
    </source>
</evidence>
<feature type="domain" description="EGF-like" evidence="12">
    <location>
        <begin position="629"/>
        <end position="662"/>
    </location>
</feature>
<feature type="disulfide bond" evidence="6">
    <location>
        <begin position="463"/>
        <end position="483"/>
    </location>
</feature>
<dbReference type="Pfam" id="PF01421">
    <property type="entry name" value="Reprolysin"/>
    <property type="match status" value="1"/>
</dbReference>
<name>A0ABM0IBR8_ECHTE</name>
<evidence type="ECO:0000256" key="8">
    <source>
        <dbReference type="PROSITE-ProRule" id="PRU00276"/>
    </source>
</evidence>
<dbReference type="InterPro" id="IPR006586">
    <property type="entry name" value="ADAM_Cys-rich"/>
</dbReference>
<comment type="caution">
    <text evidence="7">Lacks conserved residue(s) required for the propagation of feature annotation.</text>
</comment>
<evidence type="ECO:0000256" key="11">
    <source>
        <dbReference type="SAM" id="SignalP"/>
    </source>
</evidence>
<evidence type="ECO:0000256" key="5">
    <source>
        <dbReference type="ARBA" id="ARBA00023157"/>
    </source>
</evidence>
<dbReference type="GO" id="GO:0008237">
    <property type="term" value="F:metallopeptidase activity"/>
    <property type="evidence" value="ECO:0007669"/>
    <property type="project" value="UniProtKB-KW"/>
</dbReference>
<dbReference type="InterPro" id="IPR002870">
    <property type="entry name" value="Peptidase_M12B_N"/>
</dbReference>
<dbReference type="InterPro" id="IPR036436">
    <property type="entry name" value="Disintegrin_dom_sf"/>
</dbReference>
<keyword evidence="16" id="KW-0378">Hydrolase</keyword>
<dbReference type="PROSITE" id="PS50214">
    <property type="entry name" value="DISINTEGRIN_2"/>
    <property type="match status" value="1"/>
</dbReference>
<feature type="chain" id="PRO_5045392274" evidence="11">
    <location>
        <begin position="27"/>
        <end position="778"/>
    </location>
</feature>
<gene>
    <name evidence="16" type="primary">LOC101663448</name>
</gene>
<reference evidence="16" key="1">
    <citation type="submission" date="2025-08" db="UniProtKB">
        <authorList>
            <consortium name="RefSeq"/>
        </authorList>
    </citation>
    <scope>IDENTIFICATION</scope>
</reference>
<keyword evidence="4 10" id="KW-0472">Membrane</keyword>
<dbReference type="InterPro" id="IPR024079">
    <property type="entry name" value="MetalloPept_cat_dom_sf"/>
</dbReference>
<dbReference type="SMART" id="SM00608">
    <property type="entry name" value="ACR"/>
    <property type="match status" value="1"/>
</dbReference>
<keyword evidence="11" id="KW-0732">Signal</keyword>
<dbReference type="PRINTS" id="PR00289">
    <property type="entry name" value="DISINTEGRIN"/>
</dbReference>
<keyword evidence="16" id="KW-0645">Protease</keyword>
<dbReference type="Pfam" id="PF08516">
    <property type="entry name" value="ADAM_CR"/>
    <property type="match status" value="1"/>
</dbReference>
<dbReference type="Pfam" id="PF00200">
    <property type="entry name" value="Disintegrin"/>
    <property type="match status" value="1"/>
</dbReference>
<keyword evidence="5 7" id="KW-1015">Disulfide bond</keyword>
<dbReference type="Gene3D" id="4.10.70.10">
    <property type="entry name" value="Disintegrin domain"/>
    <property type="match status" value="1"/>
</dbReference>
<evidence type="ECO:0000256" key="7">
    <source>
        <dbReference type="PROSITE-ProRule" id="PRU00076"/>
    </source>
</evidence>
<evidence type="ECO:0000259" key="12">
    <source>
        <dbReference type="PROSITE" id="PS50026"/>
    </source>
</evidence>
<dbReference type="GeneID" id="101663448"/>
<sequence length="778" mass="88244">MAGRKGPVNVMVTLWLFRLGVLLVLSQLSQVGYPQYQTSPEVAIPLKVAVSGSSMNASDWFSYHLNFGGQRYIMHIKIKKLLVSRHLPVFSYTDQGALLEDHPFVQKDCYFHGYVEGKSESLVVLNNCLGGFHGMIQIDNFTYEIMPKRLSSTFEHLIYKVDFEETQFPFISSGLTEEEDSRQLMFQESNNYALMRHAYEGGRTHNWFVELAVVVDHGLFLHFESNSSLVQEFVFNTIHTVDSIYGAMDIRITLLTIEIWNEGNPFVINDKKSVLKDFCVWKKSNFNFRVHHDIAFLFTNDSLGNFTGFVYLAMVCKDSLNCGILSYKHSKVGHFAASVVRAIGHILGLGQDKEWCACGQTNCVMSEFISFSTKFSNCSYANWWKVVAKKPCVYNTPDPRAIFILKSCGNGVVEEGEECDCGSMRRCVNDPCCLSNCTLDPRAECAFGLCCKYCKIMPTGELCRQEANACDLPEWCNGISHQCPEDVYVQNGVPCEGGGYCYEKTCSTHNLQCREIFGEPAKSAKEECYKEVNTRGDRFGNCGMKNSKYVKCNISDILCGRVQCENVRDIPPLREHFTVQANSLNSTICWGTDYHLGITIPDIGDVKNGTVCGPNHMCINKKCVDRTTLKSYCSTSTCRNRGVCNNKGHCHCNQDWAPPYCLIPGNGGSLDSGPPIGKQKKEKFRKHKNTTIYLLIPFLLFVLFYLCCYCFSAYLLRKKHKRRRRFKAYKQKERKTNEEPLNPSDRIQEKEEKPSLSSEGISEQQTEKQEPPTVFPEN</sequence>
<evidence type="ECO:0000256" key="1">
    <source>
        <dbReference type="ARBA" id="ARBA00004167"/>
    </source>
</evidence>
<keyword evidence="15" id="KW-1185">Reference proteome</keyword>
<evidence type="ECO:0000256" key="6">
    <source>
        <dbReference type="PROSITE-ProRule" id="PRU00068"/>
    </source>
</evidence>
<feature type="transmembrane region" description="Helical" evidence="10">
    <location>
        <begin position="692"/>
        <end position="716"/>
    </location>
</feature>
<dbReference type="Proteomes" id="UP000694863">
    <property type="component" value="Unplaced"/>
</dbReference>
<feature type="domain" description="Peptidase M12B" evidence="14">
    <location>
        <begin position="207"/>
        <end position="397"/>
    </location>
</feature>
<evidence type="ECO:0000256" key="4">
    <source>
        <dbReference type="ARBA" id="ARBA00023136"/>
    </source>
</evidence>
<dbReference type="Pfam" id="PF01562">
    <property type="entry name" value="Pep_M12B_propep"/>
    <property type="match status" value="1"/>
</dbReference>
<dbReference type="Gene3D" id="3.40.390.10">
    <property type="entry name" value="Collagenase (Catalytic Domain)"/>
    <property type="match status" value="1"/>
</dbReference>
<dbReference type="RefSeq" id="XP_004696508.2">
    <property type="nucleotide sequence ID" value="XM_004696451.2"/>
</dbReference>
<keyword evidence="16" id="KW-0482">Metalloprotease</keyword>
<organism evidence="15 16">
    <name type="scientific">Echinops telfairi</name>
    <name type="common">Lesser hedgehog tenrec</name>
    <dbReference type="NCBI Taxonomy" id="9371"/>
    <lineage>
        <taxon>Eukaryota</taxon>
        <taxon>Metazoa</taxon>
        <taxon>Chordata</taxon>
        <taxon>Craniata</taxon>
        <taxon>Vertebrata</taxon>
        <taxon>Euteleostomi</taxon>
        <taxon>Mammalia</taxon>
        <taxon>Eutheria</taxon>
        <taxon>Afrotheria</taxon>
        <taxon>Tenrecidae</taxon>
        <taxon>Tenrecinae</taxon>
        <taxon>Echinops</taxon>
    </lineage>
</organism>
<dbReference type="SUPFAM" id="SSF57552">
    <property type="entry name" value="Blood coagulation inhibitor (disintegrin)"/>
    <property type="match status" value="1"/>
</dbReference>
<dbReference type="SUPFAM" id="SSF55486">
    <property type="entry name" value="Metalloproteases ('zincins'), catalytic domain"/>
    <property type="match status" value="1"/>
</dbReference>
<feature type="compositionally biased region" description="Polar residues" evidence="9">
    <location>
        <begin position="755"/>
        <end position="764"/>
    </location>
</feature>
<dbReference type="InterPro" id="IPR034027">
    <property type="entry name" value="Reprolysin_adamalysin"/>
</dbReference>
<dbReference type="CDD" id="cd04269">
    <property type="entry name" value="ZnMc_adamalysin_II_like"/>
    <property type="match status" value="1"/>
</dbReference>
<evidence type="ECO:0000259" key="13">
    <source>
        <dbReference type="PROSITE" id="PS50214"/>
    </source>
</evidence>
<keyword evidence="7" id="KW-0245">EGF-like domain</keyword>
<dbReference type="InterPro" id="IPR001762">
    <property type="entry name" value="Disintegrin_dom"/>
</dbReference>
<feature type="domain" description="Disintegrin" evidence="13">
    <location>
        <begin position="405"/>
        <end position="491"/>
    </location>
</feature>
<evidence type="ECO:0000259" key="14">
    <source>
        <dbReference type="PROSITE" id="PS50215"/>
    </source>
</evidence>
<evidence type="ECO:0000313" key="16">
    <source>
        <dbReference type="RefSeq" id="XP_004696508.2"/>
    </source>
</evidence>
<feature type="disulfide bond" evidence="8">
    <location>
        <begin position="358"/>
        <end position="363"/>
    </location>
</feature>
<dbReference type="PROSITE" id="PS50215">
    <property type="entry name" value="ADAM_MEPRO"/>
    <property type="match status" value="1"/>
</dbReference>
<evidence type="ECO:0000313" key="15">
    <source>
        <dbReference type="Proteomes" id="UP000694863"/>
    </source>
</evidence>